<protein>
    <recommendedName>
        <fullName evidence="1">Cupin type-2 domain-containing protein</fullName>
    </recommendedName>
</protein>
<dbReference type="InterPro" id="IPR013096">
    <property type="entry name" value="Cupin_2"/>
</dbReference>
<dbReference type="Pfam" id="PF07883">
    <property type="entry name" value="Cupin_2"/>
    <property type="match status" value="1"/>
</dbReference>
<feature type="domain" description="Cupin type-2" evidence="1">
    <location>
        <begin position="32"/>
        <end position="98"/>
    </location>
</feature>
<proteinExistence type="predicted"/>
<comment type="caution">
    <text evidence="2">The sequence shown here is derived from an EMBL/GenBank/DDBJ whole genome shotgun (WGS) entry which is preliminary data.</text>
</comment>
<dbReference type="InterPro" id="IPR014710">
    <property type="entry name" value="RmlC-like_jellyroll"/>
</dbReference>
<dbReference type="PANTHER" id="PTHR36440:SF1">
    <property type="entry name" value="PUTATIVE (AFU_ORTHOLOGUE AFUA_8G07350)-RELATED"/>
    <property type="match status" value="1"/>
</dbReference>
<dbReference type="PANTHER" id="PTHR36440">
    <property type="entry name" value="PUTATIVE (AFU_ORTHOLOGUE AFUA_8G07350)-RELATED"/>
    <property type="match status" value="1"/>
</dbReference>
<gene>
    <name evidence="2" type="ORF">GCM10023313_32080</name>
</gene>
<accession>A0ABP9G9S4</accession>
<reference evidence="3" key="1">
    <citation type="journal article" date="2019" name="Int. J. Syst. Evol. Microbiol.">
        <title>The Global Catalogue of Microorganisms (GCM) 10K type strain sequencing project: providing services to taxonomists for standard genome sequencing and annotation.</title>
        <authorList>
            <consortium name="The Broad Institute Genomics Platform"/>
            <consortium name="The Broad Institute Genome Sequencing Center for Infectious Disease"/>
            <person name="Wu L."/>
            <person name="Ma J."/>
        </authorList>
    </citation>
    <scope>NUCLEOTIDE SEQUENCE [LARGE SCALE GENOMIC DNA]</scope>
    <source>
        <strain evidence="3">JCM 18283</strain>
    </source>
</reference>
<dbReference type="InterPro" id="IPR011051">
    <property type="entry name" value="RmlC_Cupin_sf"/>
</dbReference>
<organism evidence="2 3">
    <name type="scientific">Mucilaginibacter defluvii</name>
    <dbReference type="NCBI Taxonomy" id="1196019"/>
    <lineage>
        <taxon>Bacteria</taxon>
        <taxon>Pseudomonadati</taxon>
        <taxon>Bacteroidota</taxon>
        <taxon>Sphingobacteriia</taxon>
        <taxon>Sphingobacteriales</taxon>
        <taxon>Sphingobacteriaceae</taxon>
        <taxon>Mucilaginibacter</taxon>
    </lineage>
</organism>
<evidence type="ECO:0000313" key="3">
    <source>
        <dbReference type="Proteomes" id="UP001501436"/>
    </source>
</evidence>
<evidence type="ECO:0000313" key="2">
    <source>
        <dbReference type="EMBL" id="GAA4925196.1"/>
    </source>
</evidence>
<keyword evidence="3" id="KW-1185">Reference proteome</keyword>
<sequence>MDQNFWLLGIHRKIIASGTDTNGTYDLVAGYVPPGIKTPPHIHHQYIETEYVIKGELSIQTPTGTILLQAGEGYTIPKGMPHALIATGDEPAHIITVFAPAGFAEVIRAAGFAGTIQDGAPVKAANMEIFNSLSTALGDETIGPPGSPL</sequence>
<dbReference type="SUPFAM" id="SSF51182">
    <property type="entry name" value="RmlC-like cupins"/>
    <property type="match status" value="1"/>
</dbReference>
<dbReference type="InterPro" id="IPR053146">
    <property type="entry name" value="QDO-like"/>
</dbReference>
<dbReference type="EMBL" id="BAABJI010000002">
    <property type="protein sequence ID" value="GAA4925196.1"/>
    <property type="molecule type" value="Genomic_DNA"/>
</dbReference>
<dbReference type="Proteomes" id="UP001501436">
    <property type="component" value="Unassembled WGS sequence"/>
</dbReference>
<evidence type="ECO:0000259" key="1">
    <source>
        <dbReference type="Pfam" id="PF07883"/>
    </source>
</evidence>
<dbReference type="RefSeq" id="WP_345332552.1">
    <property type="nucleotide sequence ID" value="NZ_BAABJI010000002.1"/>
</dbReference>
<dbReference type="Gene3D" id="2.60.120.10">
    <property type="entry name" value="Jelly Rolls"/>
    <property type="match status" value="1"/>
</dbReference>
<name>A0ABP9G9S4_9SPHI</name>